<dbReference type="OrthoDB" id="10250990at2759"/>
<evidence type="ECO:0000256" key="4">
    <source>
        <dbReference type="ARBA" id="ARBA00038054"/>
    </source>
</evidence>
<keyword evidence="3" id="KW-0288">FMN</keyword>
<reference evidence="6 7" key="1">
    <citation type="submission" date="2014-04" db="EMBL/GenBank/DDBJ databases">
        <authorList>
            <consortium name="DOE Joint Genome Institute"/>
            <person name="Kuo A."/>
            <person name="Kohler A."/>
            <person name="Nagy L.G."/>
            <person name="Floudas D."/>
            <person name="Copeland A."/>
            <person name="Barry K.W."/>
            <person name="Cichocki N."/>
            <person name="Veneault-Fourrey C."/>
            <person name="LaButti K."/>
            <person name="Lindquist E.A."/>
            <person name="Lipzen A."/>
            <person name="Lundell T."/>
            <person name="Morin E."/>
            <person name="Murat C."/>
            <person name="Sun H."/>
            <person name="Tunlid A."/>
            <person name="Henrissat B."/>
            <person name="Grigoriev I.V."/>
            <person name="Hibbett D.S."/>
            <person name="Martin F."/>
            <person name="Nordberg H.P."/>
            <person name="Cantor M.N."/>
            <person name="Hua S.X."/>
        </authorList>
    </citation>
    <scope>NUCLEOTIDE SEQUENCE [LARGE SCALE GENOMIC DNA]</scope>
    <source>
        <strain evidence="6 7">LaAM-08-1</strain>
    </source>
</reference>
<evidence type="ECO:0000256" key="2">
    <source>
        <dbReference type="ARBA" id="ARBA00022630"/>
    </source>
</evidence>
<evidence type="ECO:0000313" key="7">
    <source>
        <dbReference type="Proteomes" id="UP000054477"/>
    </source>
</evidence>
<evidence type="ECO:0000256" key="1">
    <source>
        <dbReference type="ARBA" id="ARBA00001917"/>
    </source>
</evidence>
<evidence type="ECO:0000256" key="3">
    <source>
        <dbReference type="ARBA" id="ARBA00022643"/>
    </source>
</evidence>
<dbReference type="InterPro" id="IPR012349">
    <property type="entry name" value="Split_barrel_FMN-bd"/>
</dbReference>
<dbReference type="SUPFAM" id="SSF50475">
    <property type="entry name" value="FMN-binding split barrel"/>
    <property type="match status" value="1"/>
</dbReference>
<dbReference type="SMART" id="SM00903">
    <property type="entry name" value="Flavin_Reduct"/>
    <property type="match status" value="1"/>
</dbReference>
<dbReference type="GO" id="GO:0010181">
    <property type="term" value="F:FMN binding"/>
    <property type="evidence" value="ECO:0007669"/>
    <property type="project" value="InterPro"/>
</dbReference>
<dbReference type="PANTHER" id="PTHR33798">
    <property type="entry name" value="FLAVOPROTEIN OXYGENASE"/>
    <property type="match status" value="1"/>
</dbReference>
<protein>
    <recommendedName>
        <fullName evidence="5">Flavin reductase like domain-containing protein</fullName>
    </recommendedName>
</protein>
<keyword evidence="2" id="KW-0285">Flavoprotein</keyword>
<reference evidence="7" key="2">
    <citation type="submission" date="2015-01" db="EMBL/GenBank/DDBJ databases">
        <title>Evolutionary Origins and Diversification of the Mycorrhizal Mutualists.</title>
        <authorList>
            <consortium name="DOE Joint Genome Institute"/>
            <consortium name="Mycorrhizal Genomics Consortium"/>
            <person name="Kohler A."/>
            <person name="Kuo A."/>
            <person name="Nagy L.G."/>
            <person name="Floudas D."/>
            <person name="Copeland A."/>
            <person name="Barry K.W."/>
            <person name="Cichocki N."/>
            <person name="Veneault-Fourrey C."/>
            <person name="LaButti K."/>
            <person name="Lindquist E.A."/>
            <person name="Lipzen A."/>
            <person name="Lundell T."/>
            <person name="Morin E."/>
            <person name="Murat C."/>
            <person name="Riley R."/>
            <person name="Ohm R."/>
            <person name="Sun H."/>
            <person name="Tunlid A."/>
            <person name="Henrissat B."/>
            <person name="Grigoriev I.V."/>
            <person name="Hibbett D.S."/>
            <person name="Martin F."/>
        </authorList>
    </citation>
    <scope>NUCLEOTIDE SEQUENCE [LARGE SCALE GENOMIC DNA]</scope>
    <source>
        <strain evidence="7">LaAM-08-1</strain>
    </source>
</reference>
<comment type="cofactor">
    <cofactor evidence="1">
        <name>FMN</name>
        <dbReference type="ChEBI" id="CHEBI:58210"/>
    </cofactor>
</comment>
<dbReference type="EMBL" id="KN838539">
    <property type="protein sequence ID" value="KIK09110.1"/>
    <property type="molecule type" value="Genomic_DNA"/>
</dbReference>
<feature type="domain" description="Flavin reductase like" evidence="5">
    <location>
        <begin position="93"/>
        <end position="256"/>
    </location>
</feature>
<dbReference type="InterPro" id="IPR002563">
    <property type="entry name" value="Flavin_Rdtase-like_dom"/>
</dbReference>
<dbReference type="STRING" id="1095629.A0A0C9XA25"/>
<dbReference type="Pfam" id="PF01613">
    <property type="entry name" value="Flavin_Reduct"/>
    <property type="match status" value="1"/>
</dbReference>
<evidence type="ECO:0000313" key="6">
    <source>
        <dbReference type="EMBL" id="KIK09110.1"/>
    </source>
</evidence>
<dbReference type="Proteomes" id="UP000054477">
    <property type="component" value="Unassembled WGS sequence"/>
</dbReference>
<dbReference type="AlphaFoldDB" id="A0A0C9XA25"/>
<keyword evidence="7" id="KW-1185">Reference proteome</keyword>
<gene>
    <name evidence="6" type="ORF">K443DRAFT_127578</name>
</gene>
<accession>A0A0C9XA25</accession>
<proteinExistence type="inferred from homology"/>
<dbReference type="HOGENOM" id="CLU_059021_3_0_1"/>
<evidence type="ECO:0000259" key="5">
    <source>
        <dbReference type="SMART" id="SM00903"/>
    </source>
</evidence>
<name>A0A0C9XA25_9AGAR</name>
<dbReference type="PANTHER" id="PTHR33798:SF5">
    <property type="entry name" value="FLAVIN REDUCTASE LIKE DOMAIN-CONTAINING PROTEIN"/>
    <property type="match status" value="1"/>
</dbReference>
<organism evidence="6 7">
    <name type="scientific">Laccaria amethystina LaAM-08-1</name>
    <dbReference type="NCBI Taxonomy" id="1095629"/>
    <lineage>
        <taxon>Eukaryota</taxon>
        <taxon>Fungi</taxon>
        <taxon>Dikarya</taxon>
        <taxon>Basidiomycota</taxon>
        <taxon>Agaricomycotina</taxon>
        <taxon>Agaricomycetes</taxon>
        <taxon>Agaricomycetidae</taxon>
        <taxon>Agaricales</taxon>
        <taxon>Agaricineae</taxon>
        <taxon>Hydnangiaceae</taxon>
        <taxon>Laccaria</taxon>
    </lineage>
</organism>
<comment type="similarity">
    <text evidence="4">Belongs to the flavoredoxin family.</text>
</comment>
<dbReference type="Gene3D" id="2.30.110.10">
    <property type="entry name" value="Electron Transport, Fmn-binding Protein, Chain A"/>
    <property type="match status" value="1"/>
</dbReference>
<sequence>MLGNWPQRLKRTSARWRYLGQIGTPFLRQSSSASPPPFNPRSTFKLTEPPYPAWNIGHGLPASFAIQEGQESARKTWDMGTTPSRDAYRLLTSAIVPRPIALVSTVSAEGHTNLAPFRFACLMHLVSHNPPMVSIAFSLSPRRPKDTRENILNTKEFTVNIISESFVEAANATAVESPADVNEWIVSGLTMEPSAAVKPSIVKESPVCMECELYSSQDISPPNSSDITTTVVFGLIKKVHVRESILVDDGTSIDPSKLRPIARLGGRAYGRLLEGFNLPSVVWKSVREDYHNLAKRQDP</sequence>